<organism evidence="1 2">
    <name type="scientific">Trifolium medium</name>
    <dbReference type="NCBI Taxonomy" id="97028"/>
    <lineage>
        <taxon>Eukaryota</taxon>
        <taxon>Viridiplantae</taxon>
        <taxon>Streptophyta</taxon>
        <taxon>Embryophyta</taxon>
        <taxon>Tracheophyta</taxon>
        <taxon>Spermatophyta</taxon>
        <taxon>Magnoliopsida</taxon>
        <taxon>eudicotyledons</taxon>
        <taxon>Gunneridae</taxon>
        <taxon>Pentapetalae</taxon>
        <taxon>rosids</taxon>
        <taxon>fabids</taxon>
        <taxon>Fabales</taxon>
        <taxon>Fabaceae</taxon>
        <taxon>Papilionoideae</taxon>
        <taxon>50 kb inversion clade</taxon>
        <taxon>NPAAA clade</taxon>
        <taxon>Hologalegina</taxon>
        <taxon>IRL clade</taxon>
        <taxon>Trifolieae</taxon>
        <taxon>Trifolium</taxon>
    </lineage>
</organism>
<evidence type="ECO:0000313" key="1">
    <source>
        <dbReference type="EMBL" id="MCI28929.1"/>
    </source>
</evidence>
<dbReference type="AlphaFoldDB" id="A0A392QY86"/>
<keyword evidence="2" id="KW-1185">Reference proteome</keyword>
<reference evidence="1 2" key="1">
    <citation type="journal article" date="2018" name="Front. Plant Sci.">
        <title>Red Clover (Trifolium pratense) and Zigzag Clover (T. medium) - A Picture of Genomic Similarities and Differences.</title>
        <authorList>
            <person name="Dluhosova J."/>
            <person name="Istvanek J."/>
            <person name="Nedelnik J."/>
            <person name="Repkova J."/>
        </authorList>
    </citation>
    <scope>NUCLEOTIDE SEQUENCE [LARGE SCALE GENOMIC DNA]</scope>
    <source>
        <strain evidence="2">cv. 10/8</strain>
        <tissue evidence="1">Leaf</tissue>
    </source>
</reference>
<feature type="non-terminal residue" evidence="1">
    <location>
        <position position="1"/>
    </location>
</feature>
<evidence type="ECO:0000313" key="2">
    <source>
        <dbReference type="Proteomes" id="UP000265520"/>
    </source>
</evidence>
<sequence>PDQKSDRVRRCSDNAPIEAEEGCVPTGTSDYLAM</sequence>
<dbReference type="EMBL" id="LXQA010169030">
    <property type="protein sequence ID" value="MCI28929.1"/>
    <property type="molecule type" value="Genomic_DNA"/>
</dbReference>
<name>A0A392QY86_9FABA</name>
<proteinExistence type="predicted"/>
<protein>
    <submittedName>
        <fullName evidence="1">Uncharacterized protein</fullName>
    </submittedName>
</protein>
<dbReference type="Proteomes" id="UP000265520">
    <property type="component" value="Unassembled WGS sequence"/>
</dbReference>
<accession>A0A392QY86</accession>
<comment type="caution">
    <text evidence="1">The sequence shown here is derived from an EMBL/GenBank/DDBJ whole genome shotgun (WGS) entry which is preliminary data.</text>
</comment>